<protein>
    <submittedName>
        <fullName evidence="1">Acetoacetate decarboxylase</fullName>
    </submittedName>
</protein>
<gene>
    <name evidence="1" type="ORF">C5613_19495</name>
</gene>
<sequence length="242" mass="25933">MTSHQVLGKQVDMPVEIRAASAFMAMYSVPTRAAQSLIDYTGLEILQFRPGRGICVLVFVDYVDGDLGPYNEFGVAFLVRDHRADNTSVPRDLKALARGRAGALIHHLPVDGDFTLAAGRGIWGFPKILADFDVDHTGSVRRGSVSRDGRLIAQLSVKPGIAVPGSGAGTSLAAYSHLDGLTRFTTWDMNPTGIRSRPGGAELKLGSHPIADELRSLGLPKRALVTSSIPELKMTFGDAQPI</sequence>
<dbReference type="Proteomes" id="UP000239290">
    <property type="component" value="Unassembled WGS sequence"/>
</dbReference>
<dbReference type="InterPro" id="IPR023375">
    <property type="entry name" value="ADC_dom_sf"/>
</dbReference>
<evidence type="ECO:0000313" key="2">
    <source>
        <dbReference type="Proteomes" id="UP000239290"/>
    </source>
</evidence>
<dbReference type="Pfam" id="PF06314">
    <property type="entry name" value="ADC"/>
    <property type="match status" value="1"/>
</dbReference>
<organism evidence="1 2">
    <name type="scientific">Rhodococcus opacus</name>
    <name type="common">Nocardia opaca</name>
    <dbReference type="NCBI Taxonomy" id="37919"/>
    <lineage>
        <taxon>Bacteria</taxon>
        <taxon>Bacillati</taxon>
        <taxon>Actinomycetota</taxon>
        <taxon>Actinomycetes</taxon>
        <taxon>Mycobacteriales</taxon>
        <taxon>Nocardiaceae</taxon>
        <taxon>Rhodococcus</taxon>
    </lineage>
</organism>
<accession>A0A2S8J8H9</accession>
<name>A0A2S8J8H9_RHOOP</name>
<dbReference type="Gene3D" id="2.40.400.10">
    <property type="entry name" value="Acetoacetate decarboxylase-like"/>
    <property type="match status" value="1"/>
</dbReference>
<dbReference type="EMBL" id="PUIO01000022">
    <property type="protein sequence ID" value="PQP23315.1"/>
    <property type="molecule type" value="Genomic_DNA"/>
</dbReference>
<evidence type="ECO:0000313" key="1">
    <source>
        <dbReference type="EMBL" id="PQP23315.1"/>
    </source>
</evidence>
<dbReference type="GO" id="GO:0016829">
    <property type="term" value="F:lyase activity"/>
    <property type="evidence" value="ECO:0007669"/>
    <property type="project" value="InterPro"/>
</dbReference>
<dbReference type="InterPro" id="IPR010451">
    <property type="entry name" value="Acetoacetate_decarboxylase"/>
</dbReference>
<reference evidence="2" key="1">
    <citation type="submission" date="2018-02" db="EMBL/GenBank/DDBJ databases">
        <title>Draft genome sequencing of Rhodococcus opacus KU647198.</title>
        <authorList>
            <person name="Zheng B.-X."/>
        </authorList>
    </citation>
    <scope>NUCLEOTIDE SEQUENCE [LARGE SCALE GENOMIC DNA]</scope>
    <source>
        <strain evidence="2">04-OD7</strain>
    </source>
</reference>
<dbReference type="SUPFAM" id="SSF160104">
    <property type="entry name" value="Acetoacetate decarboxylase-like"/>
    <property type="match status" value="1"/>
</dbReference>
<dbReference type="RefSeq" id="WP_105416774.1">
    <property type="nucleotide sequence ID" value="NZ_PUIO01000022.1"/>
</dbReference>
<comment type="caution">
    <text evidence="1">The sequence shown here is derived from an EMBL/GenBank/DDBJ whole genome shotgun (WGS) entry which is preliminary data.</text>
</comment>
<dbReference type="AlphaFoldDB" id="A0A2S8J8H9"/>
<proteinExistence type="predicted"/>